<protein>
    <recommendedName>
        <fullName evidence="2">dihydrofolate reductase</fullName>
        <ecNumber evidence="2">1.5.1.3</ecNumber>
    </recommendedName>
</protein>
<comment type="similarity">
    <text evidence="6">Belongs to the dihydrofolate reductase family.</text>
</comment>
<gene>
    <name evidence="8" type="ORF">FloV-SA2_00349</name>
</gene>
<dbReference type="GO" id="GO:0046654">
    <property type="term" value="P:tetrahydrofolate biosynthetic process"/>
    <property type="evidence" value="ECO:0007669"/>
    <property type="project" value="InterPro"/>
</dbReference>
<dbReference type="PANTHER" id="PTHR48069:SF3">
    <property type="entry name" value="DIHYDROFOLATE REDUCTASE"/>
    <property type="match status" value="1"/>
</dbReference>
<dbReference type="GO" id="GO:0050661">
    <property type="term" value="F:NADP binding"/>
    <property type="evidence" value="ECO:0007669"/>
    <property type="project" value="InterPro"/>
</dbReference>
<comment type="pathway">
    <text evidence="1">Cofactor biosynthesis; tetrahydrofolate biosynthesis; 5,6,7,8-tetrahydrofolate from 7,8-dihydrofolate: step 1/1.</text>
</comment>
<feature type="domain" description="DHFR" evidence="7">
    <location>
        <begin position="4"/>
        <end position="104"/>
    </location>
</feature>
<dbReference type="GO" id="GO:0046655">
    <property type="term" value="P:folic acid metabolic process"/>
    <property type="evidence" value="ECO:0007669"/>
    <property type="project" value="TreeGrafter"/>
</dbReference>
<sequence length="104" mass="11939">MFKSINIIVCCDNKNGIGIDNNLPWNIKSEMKIFRQKTIGNGNNCVIMGKNTYNSIPSKYRPLKDRINYVVSTTMEEEKGIFILENLDNNLINMVKILIMMHIG</sequence>
<proteinExistence type="inferred from homology"/>
<dbReference type="InterPro" id="IPR001796">
    <property type="entry name" value="DHFR_dom"/>
</dbReference>
<dbReference type="Pfam" id="PF00186">
    <property type="entry name" value="DHFR_1"/>
    <property type="match status" value="1"/>
</dbReference>
<dbReference type="EC" id="1.5.1.3" evidence="2"/>
<dbReference type="PROSITE" id="PS00075">
    <property type="entry name" value="DHFR_1"/>
    <property type="match status" value="1"/>
</dbReference>
<evidence type="ECO:0000256" key="2">
    <source>
        <dbReference type="ARBA" id="ARBA00012856"/>
    </source>
</evidence>
<keyword evidence="4" id="KW-0521">NADP</keyword>
<evidence type="ECO:0000259" key="7">
    <source>
        <dbReference type="PROSITE" id="PS51330"/>
    </source>
</evidence>
<dbReference type="Gene3D" id="3.40.430.10">
    <property type="entry name" value="Dihydrofolate Reductase, subunit A"/>
    <property type="match status" value="1"/>
</dbReference>
<dbReference type="CDD" id="cd00209">
    <property type="entry name" value="DHFR"/>
    <property type="match status" value="1"/>
</dbReference>
<dbReference type="PROSITE" id="PS51330">
    <property type="entry name" value="DHFR_2"/>
    <property type="match status" value="1"/>
</dbReference>
<dbReference type="InterPro" id="IPR024072">
    <property type="entry name" value="DHFR-like_dom_sf"/>
</dbReference>
<dbReference type="InterPro" id="IPR012259">
    <property type="entry name" value="DHFR"/>
</dbReference>
<reference evidence="8" key="1">
    <citation type="submission" date="2024-03" db="EMBL/GenBank/DDBJ databases">
        <title>Eukaryotic viruses encode the ribosomal protein eL40.</title>
        <authorList>
            <person name="Thomy J."/>
            <person name="Schvarcz C.R."/>
            <person name="McBeain K.A."/>
            <person name="Edwards K.F."/>
            <person name="Steward G.F."/>
        </authorList>
    </citation>
    <scope>NUCLEOTIDE SEQUENCE</scope>
    <source>
        <strain evidence="8">FloV-SA2</strain>
    </source>
</reference>
<dbReference type="EMBL" id="PP542043">
    <property type="protein sequence ID" value="XDO02167.1"/>
    <property type="molecule type" value="Genomic_DNA"/>
</dbReference>
<evidence type="ECO:0000256" key="3">
    <source>
        <dbReference type="ARBA" id="ARBA00022563"/>
    </source>
</evidence>
<dbReference type="InterPro" id="IPR017925">
    <property type="entry name" value="DHFR_CS"/>
</dbReference>
<dbReference type="GO" id="GO:0006730">
    <property type="term" value="P:one-carbon metabolic process"/>
    <property type="evidence" value="ECO:0007669"/>
    <property type="project" value="UniProtKB-KW"/>
</dbReference>
<dbReference type="GO" id="GO:0046452">
    <property type="term" value="P:dihydrofolate metabolic process"/>
    <property type="evidence" value="ECO:0007669"/>
    <property type="project" value="TreeGrafter"/>
</dbReference>
<evidence type="ECO:0000256" key="4">
    <source>
        <dbReference type="ARBA" id="ARBA00022857"/>
    </source>
</evidence>
<evidence type="ECO:0000256" key="5">
    <source>
        <dbReference type="ARBA" id="ARBA00023002"/>
    </source>
</evidence>
<evidence type="ECO:0000313" key="8">
    <source>
        <dbReference type="EMBL" id="XDO02167.1"/>
    </source>
</evidence>
<dbReference type="SUPFAM" id="SSF53597">
    <property type="entry name" value="Dihydrofolate reductase-like"/>
    <property type="match status" value="1"/>
</dbReference>
<evidence type="ECO:0000256" key="6">
    <source>
        <dbReference type="RuleBase" id="RU004474"/>
    </source>
</evidence>
<accession>A0AB39J8R0</accession>
<organism evidence="8">
    <name type="scientific">Florenciella sp. virus SA2</name>
    <dbReference type="NCBI Taxonomy" id="3240092"/>
    <lineage>
        <taxon>Viruses</taxon>
    </lineage>
</organism>
<name>A0AB39J8R0_9VIRU</name>
<dbReference type="PRINTS" id="PR00070">
    <property type="entry name" value="DHFR"/>
</dbReference>
<dbReference type="GO" id="GO:0004146">
    <property type="term" value="F:dihydrofolate reductase activity"/>
    <property type="evidence" value="ECO:0007669"/>
    <property type="project" value="UniProtKB-EC"/>
</dbReference>
<keyword evidence="3" id="KW-0554">One-carbon metabolism</keyword>
<dbReference type="PANTHER" id="PTHR48069">
    <property type="entry name" value="DIHYDROFOLATE REDUCTASE"/>
    <property type="match status" value="1"/>
</dbReference>
<evidence type="ECO:0000256" key="1">
    <source>
        <dbReference type="ARBA" id="ARBA00004903"/>
    </source>
</evidence>
<keyword evidence="5" id="KW-0560">Oxidoreductase</keyword>